<sequence>MTRLQDRLQDGRNVWYGGERVTHLVKHHAFKGTIQTIDRLLSLQHGELKEQLTFQSELNEPAHLSFLVPQHEQHLLQKARAYEIWVDATFGMMSRLSEYSREITTGWYANRNHLATIAPHIDTKLEAIYKNSRSHDLLSTVAAQDLQRNRSKSDTEQHGQLRIVKKTTEGVIVRGAKTIATAAPYVDEFIISSFHKRSDEQQALANVFIIPANLNGLQIICRQSFAHENKVNNPLSARFDEMDAVLIFENVLIPWELVLVHEDPDVAWQLQQDPIASALSQHQTVVRLVSKLKSVTAIALGLAKSADVTQFLHVQNMLAELIMQVETIQALLRTAQHLATEHNGVYIPNKQYLATARNLGTVYYPKGIDLIQQIGASGLLQSPATVEELQKFPEWQPYFTASDEFDSNKRTLLNKLAWDFFGSSLGSRHELYERFYSGDPVRTYANYYNQHPQQQALEEFATSIFKEALL</sequence>
<proteinExistence type="predicted"/>
<dbReference type="SUPFAM" id="SSF56645">
    <property type="entry name" value="Acyl-CoA dehydrogenase NM domain-like"/>
    <property type="match status" value="1"/>
</dbReference>
<dbReference type="OrthoDB" id="9785230at2"/>
<feature type="binding site" evidence="4">
    <location>
        <begin position="439"/>
        <end position="442"/>
    </location>
    <ligand>
        <name>FAD</name>
        <dbReference type="ChEBI" id="CHEBI:57692"/>
    </ligand>
</feature>
<evidence type="ECO:0000259" key="6">
    <source>
        <dbReference type="Pfam" id="PF11794"/>
    </source>
</evidence>
<keyword evidence="8" id="KW-1185">Reference proteome</keyword>
<feature type="domain" description="HpaB/PvcC/4-BUDH N-terminal" evidence="6">
    <location>
        <begin position="6"/>
        <end position="259"/>
    </location>
</feature>
<evidence type="ECO:0000256" key="2">
    <source>
        <dbReference type="ARBA" id="ARBA00022827"/>
    </source>
</evidence>
<dbReference type="InterPro" id="IPR009100">
    <property type="entry name" value="AcylCoA_DH/oxidase_NM_dom_sf"/>
</dbReference>
<dbReference type="InterPro" id="IPR024674">
    <property type="entry name" value="HpaB/PvcC/4-BUDH_N"/>
</dbReference>
<evidence type="ECO:0000313" key="8">
    <source>
        <dbReference type="Proteomes" id="UP000270219"/>
    </source>
</evidence>
<evidence type="ECO:0000256" key="1">
    <source>
        <dbReference type="ARBA" id="ARBA00022630"/>
    </source>
</evidence>
<name>A0A498DDL6_9BACI</name>
<dbReference type="InterPro" id="IPR004925">
    <property type="entry name" value="HpaB/PvcC/4-BUDH"/>
</dbReference>
<keyword evidence="2 4" id="KW-0274">FAD</keyword>
<gene>
    <name evidence="7" type="ORF">D8M04_07660</name>
</gene>
<dbReference type="PANTHER" id="PTHR36117:SF3">
    <property type="entry name" value="4-HYDROXYPHENYLACETATE 3-MONOOXYGENASE-RELATED"/>
    <property type="match status" value="1"/>
</dbReference>
<feature type="binding site" evidence="4">
    <location>
        <position position="181"/>
    </location>
    <ligand>
        <name>FAD</name>
        <dbReference type="ChEBI" id="CHEBI:57692"/>
    </ligand>
</feature>
<dbReference type="InterPro" id="IPR046373">
    <property type="entry name" value="Acyl-CoA_Oxase/DH_mid-dom_sf"/>
</dbReference>
<organism evidence="7 8">
    <name type="scientific">Oceanobacillus piezotolerans</name>
    <dbReference type="NCBI Taxonomy" id="2448030"/>
    <lineage>
        <taxon>Bacteria</taxon>
        <taxon>Bacillati</taxon>
        <taxon>Bacillota</taxon>
        <taxon>Bacilli</taxon>
        <taxon>Bacillales</taxon>
        <taxon>Bacillaceae</taxon>
        <taxon>Oceanobacillus</taxon>
    </lineage>
</organism>
<dbReference type="InterPro" id="IPR036250">
    <property type="entry name" value="AcylCo_DH-like_C"/>
</dbReference>
<evidence type="ECO:0000259" key="5">
    <source>
        <dbReference type="Pfam" id="PF03241"/>
    </source>
</evidence>
<feature type="binding site" evidence="4">
    <location>
        <begin position="147"/>
        <end position="150"/>
    </location>
    <ligand>
        <name>FAD</name>
        <dbReference type="ChEBI" id="CHEBI:57692"/>
    </ligand>
</feature>
<dbReference type="SUPFAM" id="SSF47203">
    <property type="entry name" value="Acyl-CoA dehydrogenase C-terminal domain-like"/>
    <property type="match status" value="1"/>
</dbReference>
<reference evidence="7 8" key="1">
    <citation type="submission" date="2018-10" db="EMBL/GenBank/DDBJ databases">
        <title>Oceanobacillus sp. YLB-02 draft genome.</title>
        <authorList>
            <person name="Yu L."/>
        </authorList>
    </citation>
    <scope>NUCLEOTIDE SEQUENCE [LARGE SCALE GENOMIC DNA]</scope>
    <source>
        <strain evidence="7 8">YLB-02</strain>
    </source>
</reference>
<evidence type="ECO:0000313" key="7">
    <source>
        <dbReference type="EMBL" id="RLL47057.1"/>
    </source>
</evidence>
<protein>
    <submittedName>
        <fullName evidence="7">4-hydroxyphenylacetate 3-hydroxylase</fullName>
    </submittedName>
</protein>
<accession>A0A498DDL6</accession>
<evidence type="ECO:0000256" key="3">
    <source>
        <dbReference type="ARBA" id="ARBA00023002"/>
    </source>
</evidence>
<dbReference type="PIRSF" id="PIRSF000331">
    <property type="entry name" value="HpaA_HpaB"/>
    <property type="match status" value="1"/>
</dbReference>
<dbReference type="GO" id="GO:0016627">
    <property type="term" value="F:oxidoreductase activity, acting on the CH-CH group of donors"/>
    <property type="evidence" value="ECO:0007669"/>
    <property type="project" value="InterPro"/>
</dbReference>
<evidence type="ECO:0000256" key="4">
    <source>
        <dbReference type="PIRSR" id="PIRSR000331-2"/>
    </source>
</evidence>
<dbReference type="EMBL" id="RCHR01000002">
    <property type="protein sequence ID" value="RLL47057.1"/>
    <property type="molecule type" value="Genomic_DNA"/>
</dbReference>
<dbReference type="Gene3D" id="2.40.110.10">
    <property type="entry name" value="Butyryl-CoA Dehydrogenase, subunit A, domain 2"/>
    <property type="match status" value="1"/>
</dbReference>
<comment type="caution">
    <text evidence="7">The sequence shown here is derived from an EMBL/GenBank/DDBJ whole genome shotgun (WGS) entry which is preliminary data.</text>
</comment>
<dbReference type="PANTHER" id="PTHR36117">
    <property type="entry name" value="4-HYDROXYPHENYLACETATE 3-MONOOXYGENASE-RELATED"/>
    <property type="match status" value="1"/>
</dbReference>
<feature type="domain" description="HpaB/PvcC/4-BUDH C-terminal" evidence="5">
    <location>
        <begin position="280"/>
        <end position="458"/>
    </location>
</feature>
<dbReference type="InterPro" id="IPR024719">
    <property type="entry name" value="HpaB/PvcC/4-BUDH_C"/>
</dbReference>
<keyword evidence="1" id="KW-0285">Flavoprotein</keyword>
<dbReference type="Gene3D" id="1.10.3140.10">
    <property type="entry name" value="4-hydroxybutyryl-coa dehydratase, domain 1"/>
    <property type="match status" value="1"/>
</dbReference>
<dbReference type="Pfam" id="PF03241">
    <property type="entry name" value="HpaB"/>
    <property type="match status" value="1"/>
</dbReference>
<dbReference type="AlphaFoldDB" id="A0A498DDL6"/>
<dbReference type="RefSeq" id="WP_121522308.1">
    <property type="nucleotide sequence ID" value="NZ_RCHR01000002.1"/>
</dbReference>
<dbReference type="Proteomes" id="UP000270219">
    <property type="component" value="Unassembled WGS sequence"/>
</dbReference>
<dbReference type="Gene3D" id="1.20.140.10">
    <property type="entry name" value="Butyryl-CoA Dehydrogenase, subunit A, domain 3"/>
    <property type="match status" value="1"/>
</dbReference>
<keyword evidence="3" id="KW-0560">Oxidoreductase</keyword>
<dbReference type="Pfam" id="PF11794">
    <property type="entry name" value="HpaB_N"/>
    <property type="match status" value="1"/>
</dbReference>